<name>A0A8T0US31_PANVG</name>
<feature type="region of interest" description="Disordered" evidence="1">
    <location>
        <begin position="196"/>
        <end position="226"/>
    </location>
</feature>
<feature type="region of interest" description="Disordered" evidence="1">
    <location>
        <begin position="1"/>
        <end position="22"/>
    </location>
</feature>
<proteinExistence type="predicted"/>
<evidence type="ECO:0000313" key="3">
    <source>
        <dbReference type="Proteomes" id="UP000823388"/>
    </source>
</evidence>
<protein>
    <submittedName>
        <fullName evidence="2">Uncharacterized protein</fullName>
    </submittedName>
</protein>
<dbReference type="Proteomes" id="UP000823388">
    <property type="component" value="Chromosome 3K"/>
</dbReference>
<dbReference type="AlphaFoldDB" id="A0A8T0US31"/>
<feature type="compositionally biased region" description="Polar residues" evidence="1">
    <location>
        <begin position="196"/>
        <end position="214"/>
    </location>
</feature>
<feature type="compositionally biased region" description="Basic residues" evidence="1">
    <location>
        <begin position="121"/>
        <end position="131"/>
    </location>
</feature>
<comment type="caution">
    <text evidence="2">The sequence shown here is derived from an EMBL/GenBank/DDBJ whole genome shotgun (WGS) entry which is preliminary data.</text>
</comment>
<keyword evidence="3" id="KW-1185">Reference proteome</keyword>
<reference evidence="2" key="1">
    <citation type="submission" date="2020-05" db="EMBL/GenBank/DDBJ databases">
        <title>WGS assembly of Panicum virgatum.</title>
        <authorList>
            <person name="Lovell J.T."/>
            <person name="Jenkins J."/>
            <person name="Shu S."/>
            <person name="Juenger T.E."/>
            <person name="Schmutz J."/>
        </authorList>
    </citation>
    <scope>NUCLEOTIDE SEQUENCE</scope>
    <source>
        <strain evidence="2">AP13</strain>
    </source>
</reference>
<dbReference type="EMBL" id="CM029041">
    <property type="protein sequence ID" value="KAG2626991.1"/>
    <property type="molecule type" value="Genomic_DNA"/>
</dbReference>
<gene>
    <name evidence="2" type="ORF">PVAP13_3KG485911</name>
</gene>
<evidence type="ECO:0000256" key="1">
    <source>
        <dbReference type="SAM" id="MobiDB-lite"/>
    </source>
</evidence>
<organism evidence="2 3">
    <name type="scientific">Panicum virgatum</name>
    <name type="common">Blackwell switchgrass</name>
    <dbReference type="NCBI Taxonomy" id="38727"/>
    <lineage>
        <taxon>Eukaryota</taxon>
        <taxon>Viridiplantae</taxon>
        <taxon>Streptophyta</taxon>
        <taxon>Embryophyta</taxon>
        <taxon>Tracheophyta</taxon>
        <taxon>Spermatophyta</taxon>
        <taxon>Magnoliopsida</taxon>
        <taxon>Liliopsida</taxon>
        <taxon>Poales</taxon>
        <taxon>Poaceae</taxon>
        <taxon>PACMAD clade</taxon>
        <taxon>Panicoideae</taxon>
        <taxon>Panicodae</taxon>
        <taxon>Paniceae</taxon>
        <taxon>Panicinae</taxon>
        <taxon>Panicum</taxon>
        <taxon>Panicum sect. Hiantes</taxon>
    </lineage>
</organism>
<feature type="compositionally biased region" description="Basic residues" evidence="1">
    <location>
        <begin position="215"/>
        <end position="226"/>
    </location>
</feature>
<evidence type="ECO:0000313" key="2">
    <source>
        <dbReference type="EMBL" id="KAG2626991.1"/>
    </source>
</evidence>
<feature type="region of interest" description="Disordered" evidence="1">
    <location>
        <begin position="96"/>
        <end position="131"/>
    </location>
</feature>
<feature type="compositionally biased region" description="Basic residues" evidence="1">
    <location>
        <begin position="1"/>
        <end position="15"/>
    </location>
</feature>
<accession>A0A8T0US31</accession>
<sequence>MTQTKMVKKITKKKAKEFGAKPNKRLCVPKDAVVVYDFAKKEYAVEQAIKTATRLGKKLFGKRKIRPEAKQQSFEEQAIHDQKGLSKIIGCKKGKRGIRENHKDPTNVNSASKLSKQTKEKVRKATQRRKKGRSIVFHTEIITNQDNDNIADDNNVEANSNVMVEVITEVNSDVENIQVKDISKSINEIGNIPANHEQNNIPVNGNQTPTLYRSSRNRRAPARYST</sequence>
<feature type="compositionally biased region" description="Polar residues" evidence="1">
    <location>
        <begin position="106"/>
        <end position="115"/>
    </location>
</feature>